<feature type="region of interest" description="Disordered" evidence="1">
    <location>
        <begin position="206"/>
        <end position="245"/>
    </location>
</feature>
<feature type="compositionally biased region" description="Polar residues" evidence="1">
    <location>
        <begin position="128"/>
        <end position="138"/>
    </location>
</feature>
<reference evidence="2 3" key="1">
    <citation type="submission" date="2017-08" db="EMBL/GenBank/DDBJ databases">
        <title>Infants hospitalized years apart are colonized by the same room-sourced microbial strains.</title>
        <authorList>
            <person name="Brooks B."/>
            <person name="Olm M.R."/>
            <person name="Firek B.A."/>
            <person name="Baker R."/>
            <person name="Thomas B.C."/>
            <person name="Morowitz M.J."/>
            <person name="Banfield J.F."/>
        </authorList>
    </citation>
    <scope>NUCLEOTIDE SEQUENCE [LARGE SCALE GENOMIC DNA]</scope>
    <source>
        <strain evidence="2">S2_005_003_R2_43</strain>
    </source>
</reference>
<accession>A0A2W5LW66</accession>
<dbReference type="EMBL" id="QFPN01000011">
    <property type="protein sequence ID" value="PZQ11567.1"/>
    <property type="molecule type" value="Genomic_DNA"/>
</dbReference>
<protein>
    <submittedName>
        <fullName evidence="2">Uncharacterized protein</fullName>
    </submittedName>
</protein>
<dbReference type="Proteomes" id="UP000249577">
    <property type="component" value="Unassembled WGS sequence"/>
</dbReference>
<feature type="compositionally biased region" description="Basic and acidic residues" evidence="1">
    <location>
        <begin position="235"/>
        <end position="245"/>
    </location>
</feature>
<evidence type="ECO:0000313" key="3">
    <source>
        <dbReference type="Proteomes" id="UP000249577"/>
    </source>
</evidence>
<name>A0A2W5LW66_ANCNO</name>
<dbReference type="Gene3D" id="1.10.287.1490">
    <property type="match status" value="1"/>
</dbReference>
<organism evidence="2 3">
    <name type="scientific">Ancylobacter novellus</name>
    <name type="common">Thiobacillus novellus</name>
    <dbReference type="NCBI Taxonomy" id="921"/>
    <lineage>
        <taxon>Bacteria</taxon>
        <taxon>Pseudomonadati</taxon>
        <taxon>Pseudomonadota</taxon>
        <taxon>Alphaproteobacteria</taxon>
        <taxon>Hyphomicrobiales</taxon>
        <taxon>Xanthobacteraceae</taxon>
        <taxon>Ancylobacter</taxon>
    </lineage>
</organism>
<sequence>MTAALPKPSDSAFSRAIAHWKNSSGSEGFSAGEPFGDAVVPERRGWSFAPYAIALALAIGAGAAAASFATAPALTDSLDTVSALDARAMGLDSGLDPNGQQKKAAALNKDVGAMKTEITRLQRALDQAKQNQGQMSRSAANAAANNQDEVRSLKAELVNLQKTLDATREQAASKIENLSAKLDQSRGDAQRVTDLQGRLDRIEKQAEAEKRQADQRPAERQARAEDPATTGSVSRDVRAPEVKPDEPAAKIVRNWTVRDVTRGVALLEGRNGLIEVVRGARAPGMGRIRSIERRDGQWVVVTDRGLVLERAEL</sequence>
<evidence type="ECO:0000256" key="1">
    <source>
        <dbReference type="SAM" id="MobiDB-lite"/>
    </source>
</evidence>
<dbReference type="AlphaFoldDB" id="A0A2W5LW66"/>
<proteinExistence type="predicted"/>
<feature type="compositionally biased region" description="Basic and acidic residues" evidence="1">
    <location>
        <begin position="206"/>
        <end position="226"/>
    </location>
</feature>
<comment type="caution">
    <text evidence="2">The sequence shown here is derived from an EMBL/GenBank/DDBJ whole genome shotgun (WGS) entry which is preliminary data.</text>
</comment>
<evidence type="ECO:0000313" key="2">
    <source>
        <dbReference type="EMBL" id="PZQ11567.1"/>
    </source>
</evidence>
<gene>
    <name evidence="2" type="ORF">DI565_17670</name>
</gene>
<feature type="region of interest" description="Disordered" evidence="1">
    <location>
        <begin position="126"/>
        <end position="147"/>
    </location>
</feature>